<evidence type="ECO:0000256" key="5">
    <source>
        <dbReference type="PROSITE-ProRule" id="PRU00473"/>
    </source>
</evidence>
<dbReference type="PANTHER" id="PTHR30329">
    <property type="entry name" value="STATOR ELEMENT OF FLAGELLAR MOTOR COMPLEX"/>
    <property type="match status" value="1"/>
</dbReference>
<keyword evidence="4" id="KW-0802">TPR repeat</keyword>
<dbReference type="InterPro" id="IPR050330">
    <property type="entry name" value="Bact_OuterMem_StrucFunc"/>
</dbReference>
<keyword evidence="7" id="KW-0966">Cell projection</keyword>
<dbReference type="SUPFAM" id="SSF48452">
    <property type="entry name" value="TPR-like"/>
    <property type="match status" value="1"/>
</dbReference>
<dbReference type="Gene3D" id="2.120.10.30">
    <property type="entry name" value="TolB, C-terminal domain"/>
    <property type="match status" value="1"/>
</dbReference>
<dbReference type="GO" id="GO:0009279">
    <property type="term" value="C:cell outer membrane"/>
    <property type="evidence" value="ECO:0007669"/>
    <property type="project" value="UniProtKB-SubCell"/>
</dbReference>
<dbReference type="RefSeq" id="WP_055392788.1">
    <property type="nucleotide sequence ID" value="NZ_LCTZ01000002.1"/>
</dbReference>
<dbReference type="InterPro" id="IPR036737">
    <property type="entry name" value="OmpA-like_sf"/>
</dbReference>
<dbReference type="PROSITE" id="PS50005">
    <property type="entry name" value="TPR"/>
    <property type="match status" value="1"/>
</dbReference>
<evidence type="ECO:0000313" key="7">
    <source>
        <dbReference type="EMBL" id="KQC29230.1"/>
    </source>
</evidence>
<evidence type="ECO:0000259" key="6">
    <source>
        <dbReference type="PROSITE" id="PS51123"/>
    </source>
</evidence>
<dbReference type="PATRIC" id="fig|1547436.3.peg.929"/>
<accession>A0A0Q0XK27</accession>
<dbReference type="SUPFAM" id="SSF49464">
    <property type="entry name" value="Carboxypeptidase regulatory domain-like"/>
    <property type="match status" value="1"/>
</dbReference>
<dbReference type="SUPFAM" id="SSF82171">
    <property type="entry name" value="DPP6 N-terminal domain-like"/>
    <property type="match status" value="1"/>
</dbReference>
<evidence type="ECO:0000256" key="1">
    <source>
        <dbReference type="ARBA" id="ARBA00004442"/>
    </source>
</evidence>
<comment type="subcellular location">
    <subcellularLocation>
        <location evidence="1">Cell outer membrane</location>
    </subcellularLocation>
</comment>
<protein>
    <submittedName>
        <fullName evidence="7">Flagellar motor protein MotB</fullName>
    </submittedName>
</protein>
<dbReference type="PROSITE" id="PS51123">
    <property type="entry name" value="OMPA_2"/>
    <property type="match status" value="1"/>
</dbReference>
<gene>
    <name evidence="7" type="ORF">AAY42_04430</name>
</gene>
<dbReference type="OrthoDB" id="9809364at2"/>
<organism evidence="7 8">
    <name type="scientific">Flagellimonas eckloniae</name>
    <dbReference type="NCBI Taxonomy" id="346185"/>
    <lineage>
        <taxon>Bacteria</taxon>
        <taxon>Pseudomonadati</taxon>
        <taxon>Bacteroidota</taxon>
        <taxon>Flavobacteriia</taxon>
        <taxon>Flavobacteriales</taxon>
        <taxon>Flavobacteriaceae</taxon>
        <taxon>Flagellimonas</taxon>
    </lineage>
</organism>
<dbReference type="PRINTS" id="PR01021">
    <property type="entry name" value="OMPADOMAIN"/>
</dbReference>
<evidence type="ECO:0000256" key="3">
    <source>
        <dbReference type="ARBA" id="ARBA00023237"/>
    </source>
</evidence>
<dbReference type="Gene3D" id="1.25.40.10">
    <property type="entry name" value="Tetratricopeptide repeat domain"/>
    <property type="match status" value="1"/>
</dbReference>
<dbReference type="InterPro" id="IPR019734">
    <property type="entry name" value="TPR_rpt"/>
</dbReference>
<dbReference type="Gene3D" id="3.30.1330.60">
    <property type="entry name" value="OmpA-like domain"/>
    <property type="match status" value="1"/>
</dbReference>
<sequence length="646" mass="73562">MSKYKILIAAVVFLIVYAMQGQKSKVKKANEEFDEYAYIDARKIYLKVVDAGYESAQVFKKLGDTYYFNGEYGEAVKWYKNLMEKYSKTMEPIYYYRAAQSFKSIGEYYLSKKLMGEFSSRSANTNLARNFVRDYPALDSLVDFESKTFEIENVTNDLYSSDFGPSFFGDKLVYASSSESTQGDKIHEWNGIPYLNLYEATIDEEGKLSKPTPLKGAINSPLHESSAVFTNDGRIMYFTRNNYINGKKKKTKEKFISLKIYKAIKQEDGSWGDIKELPFNSDSYSVAHPALSPDEERLYFSSDMPGSYGESDIWYVNLTGNFLYSTPINMGAKINTEARETFPYISKNNNLYFSSDGHLSLGGLDIFAISLEENGDFKQVTNLKQPINTNKDDFGFIINEEKQIGYLSSNRDGNAGSVSDDIYRIWEKCGIINIEGVIADAKTGNPINRSLVTLLDENNTIVSQVDTDSIGQYKFEGLVDCGKQYAIRGENNSEEYNPTEKTITTPRGSHNLTINIELVPPDCPVEDLGCRLNLQPIYFDYGKYKIRPDAEIELAKIFQAMKEYPQLKIHIESHTDSKSSYSFNLNLSEKRAWTTMQWLINKGIDGGRLTYKGYGETQLLNECSNGVRCSDEQHQLNRRSMFIIQK</sequence>
<proteinExistence type="predicted"/>
<dbReference type="Pfam" id="PF00691">
    <property type="entry name" value="OmpA"/>
    <property type="match status" value="1"/>
</dbReference>
<keyword evidence="8" id="KW-1185">Reference proteome</keyword>
<dbReference type="InterPro" id="IPR006665">
    <property type="entry name" value="OmpA-like"/>
</dbReference>
<feature type="repeat" description="TPR" evidence="4">
    <location>
        <begin position="56"/>
        <end position="89"/>
    </location>
</feature>
<dbReference type="STRING" id="346185.AAY42_04430"/>
<feature type="domain" description="OmpA-like" evidence="6">
    <location>
        <begin position="526"/>
        <end position="646"/>
    </location>
</feature>
<evidence type="ECO:0000256" key="4">
    <source>
        <dbReference type="PROSITE-ProRule" id="PRU00339"/>
    </source>
</evidence>
<keyword evidence="2 5" id="KW-0472">Membrane</keyword>
<dbReference type="InterPro" id="IPR011042">
    <property type="entry name" value="6-blade_b-propeller_TolB-like"/>
</dbReference>
<evidence type="ECO:0000313" key="8">
    <source>
        <dbReference type="Proteomes" id="UP000050827"/>
    </source>
</evidence>
<reference evidence="7 8" key="1">
    <citation type="submission" date="2015-04" db="EMBL/GenBank/DDBJ databases">
        <title>Complete genome of flavobacterium.</title>
        <authorList>
            <person name="Kwon Y.M."/>
            <person name="Kim S.-J."/>
        </authorList>
    </citation>
    <scope>NUCLEOTIDE SEQUENCE [LARGE SCALE GENOMIC DNA]</scope>
    <source>
        <strain evidence="7 8">DK169</strain>
    </source>
</reference>
<keyword evidence="7" id="KW-0969">Cilium</keyword>
<dbReference type="InterPro" id="IPR008969">
    <property type="entry name" value="CarboxyPept-like_regulatory"/>
</dbReference>
<dbReference type="InterPro" id="IPR006664">
    <property type="entry name" value="OMP_bac"/>
</dbReference>
<dbReference type="EMBL" id="LCTZ01000002">
    <property type="protein sequence ID" value="KQC29230.1"/>
    <property type="molecule type" value="Genomic_DNA"/>
</dbReference>
<dbReference type="PANTHER" id="PTHR30329:SF21">
    <property type="entry name" value="LIPOPROTEIN YIAD-RELATED"/>
    <property type="match status" value="1"/>
</dbReference>
<name>A0A0Q0XK27_9FLAO</name>
<keyword evidence="3" id="KW-0998">Cell outer membrane</keyword>
<dbReference type="Gene3D" id="2.60.40.1120">
    <property type="entry name" value="Carboxypeptidase-like, regulatory domain"/>
    <property type="match status" value="1"/>
</dbReference>
<dbReference type="InterPro" id="IPR011659">
    <property type="entry name" value="WD40"/>
</dbReference>
<comment type="caution">
    <text evidence="7">The sequence shown here is derived from an EMBL/GenBank/DDBJ whole genome shotgun (WGS) entry which is preliminary data.</text>
</comment>
<keyword evidence="7" id="KW-0282">Flagellum</keyword>
<dbReference type="CDD" id="cd07185">
    <property type="entry name" value="OmpA_C-like"/>
    <property type="match status" value="1"/>
</dbReference>
<dbReference type="Pfam" id="PF07676">
    <property type="entry name" value="PD40"/>
    <property type="match status" value="3"/>
</dbReference>
<dbReference type="SUPFAM" id="SSF103088">
    <property type="entry name" value="OmpA-like"/>
    <property type="match status" value="1"/>
</dbReference>
<dbReference type="Proteomes" id="UP000050827">
    <property type="component" value="Unassembled WGS sequence"/>
</dbReference>
<dbReference type="AlphaFoldDB" id="A0A0Q0XK27"/>
<dbReference type="InterPro" id="IPR011990">
    <property type="entry name" value="TPR-like_helical_dom_sf"/>
</dbReference>
<evidence type="ECO:0000256" key="2">
    <source>
        <dbReference type="ARBA" id="ARBA00023136"/>
    </source>
</evidence>